<dbReference type="GO" id="GO:0016787">
    <property type="term" value="F:hydrolase activity"/>
    <property type="evidence" value="ECO:0007669"/>
    <property type="project" value="UniProtKB-KW"/>
</dbReference>
<dbReference type="SUPFAM" id="SSF52540">
    <property type="entry name" value="P-loop containing nucleoside triphosphate hydrolases"/>
    <property type="match status" value="1"/>
</dbReference>
<dbReference type="InterPro" id="IPR041677">
    <property type="entry name" value="DNA2/NAM7_AAA_11"/>
</dbReference>
<dbReference type="InterPro" id="IPR027417">
    <property type="entry name" value="P-loop_NTPase"/>
</dbReference>
<feature type="domain" description="DNA2/NAM7 helicase helicase" evidence="7">
    <location>
        <begin position="381"/>
        <end position="554"/>
    </location>
</feature>
<dbReference type="Pfam" id="PF13086">
    <property type="entry name" value="AAA_11"/>
    <property type="match status" value="2"/>
</dbReference>
<proteinExistence type="inferred from homology"/>
<evidence type="ECO:0000313" key="10">
    <source>
        <dbReference type="Proteomes" id="UP001220962"/>
    </source>
</evidence>
<evidence type="ECO:0000256" key="1">
    <source>
        <dbReference type="ARBA" id="ARBA00007913"/>
    </source>
</evidence>
<dbReference type="AlphaFoldDB" id="A0AAX3N1V7"/>
<evidence type="ECO:0000313" key="9">
    <source>
        <dbReference type="EMBL" id="WDH83326.1"/>
    </source>
</evidence>
<evidence type="ECO:0000256" key="4">
    <source>
        <dbReference type="ARBA" id="ARBA00022806"/>
    </source>
</evidence>
<keyword evidence="4" id="KW-0347">Helicase</keyword>
<dbReference type="InterPro" id="IPR050534">
    <property type="entry name" value="Coronavir_polyprotein_1ab"/>
</dbReference>
<dbReference type="Proteomes" id="UP001220962">
    <property type="component" value="Chromosome"/>
</dbReference>
<accession>A0AAX3N1V7</accession>
<dbReference type="InterPro" id="IPR041679">
    <property type="entry name" value="DNA2/NAM7-like_C"/>
</dbReference>
<evidence type="ECO:0000256" key="3">
    <source>
        <dbReference type="ARBA" id="ARBA00022801"/>
    </source>
</evidence>
<dbReference type="CDD" id="cd17934">
    <property type="entry name" value="DEXXQc_Upf1-like"/>
    <property type="match status" value="1"/>
</dbReference>
<dbReference type="CDD" id="cd18808">
    <property type="entry name" value="SF1_C_Upf1"/>
    <property type="match status" value="1"/>
</dbReference>
<feature type="coiled-coil region" evidence="6">
    <location>
        <begin position="659"/>
        <end position="693"/>
    </location>
</feature>
<gene>
    <name evidence="9" type="ORF">PUW23_03520</name>
</gene>
<feature type="coiled-coil region" evidence="6">
    <location>
        <begin position="517"/>
        <end position="544"/>
    </location>
</feature>
<dbReference type="PANTHER" id="PTHR43788">
    <property type="entry name" value="DNA2/NAM7 HELICASE FAMILY MEMBER"/>
    <property type="match status" value="1"/>
</dbReference>
<evidence type="ECO:0000259" key="7">
    <source>
        <dbReference type="Pfam" id="PF13086"/>
    </source>
</evidence>
<dbReference type="PANTHER" id="PTHR43788:SF8">
    <property type="entry name" value="DNA-BINDING PROTEIN SMUBP-2"/>
    <property type="match status" value="1"/>
</dbReference>
<feature type="domain" description="DNA2/NAM7 helicase helicase" evidence="7">
    <location>
        <begin position="788"/>
        <end position="944"/>
    </location>
</feature>
<keyword evidence="3" id="KW-0378">Hydrolase</keyword>
<sequence>MNEPLSMNLYLDFKKNQGNLNRAAERLRERHPAAFEGMGEQEEPLTYIRRKLFPEGLAGTYFVSNTSLKEQFLDFTVRPKVNSPALQQMLAGGISIAIRGHLASAGTVFVVDRLTDIHDSPPREFETEATVRPFTEEANVYAVRRENVLFTPDFIAGLPEISKTTGRHLKQWHEYLEWKRQIVMTKLYGVRYQRLEIVDSELHVYLVFEHMKAFQYFKRIGRREQLMLYPLDYSTDPWKFRLNERKFVRGSEIGDFKGDLRVATDIDPGRFLGDECTLTGPVIAVATFDLTDEAQNELANVPEENYDVVVSSLVEDFPQAGFLATSSVGDFALIRRQKEVLDKLQMESGHAPFLSSWLFDIQKANLPKAAASIERFNRPNMNEDQRKAVEKMLTAPDIFMMQGPPGTGKTTVIAEAVYQLVCQGQKVLLSSQANLAVDNVFERLANEPQIRAIRLGKSSKISDEGKQFAEDRVLEWFYSSIAANVESRLLGRWKQEERRIAEIEQWLEQMKFGIADYRSLAEEVKQLQGQAEAVQERCRTEERRYQESVRRQSEEEERRKNLHLLVDFLDGRTDHLFVLDDAEFELLWQTIAQPLLSLRRHHIDLSRGSAPGASSRSSLFMLIWTGWQRLLQIIPKLERDLEQWEAGGGVKDADTELKIQQLSRRIDEIGRELEEDESKLDEWRAMRSELRKLKEGGGPVLDEAYGELFNMEENGTPRIVRMKQQLQNDRHGLTAGMRQLLQTVGTLHAQLSAAVAEAQTAIHRSLSALVTEPVDDAPLRRLEAERTRLESQSIEKTAAVDKLHKQLVTYLQREMPDNEQLKANELMQLRQEELKRIKVSEGKNRSFKNDWRPFLEQWKAKLDDKQTARLDHPLYIDTYVNSCNVVGVTCTENAKILEQSNHTVFDVAIIDEVSKATPPELLMPMIRSKRSILVGDHRQLPPLFKENQSSYEEMIKQLEEEQADGEDGNSGEEDPLLTKEHFEKYKYMVTASLFKEYFENADVAIKESLLFQYRMHPDIMEVINHFYENRLKCGLKDADKERAHGMVIRSPEGLDFIRPDSHAVWIDSSCDPTGKEAFETQDKTSKINELEAILIVEMLQKMDRALGEQAAATRAETGGGKAGTALAKKDVGVISFYGRQVREIRNRLKDVKFEHLNYEINTVDRFQGKEKSIVIVSMVRNKKIRNKSKESFVAAFQRINVAFSRARELLVVVGAKSMFYDYDVELPLMDRDGTIVRKVYRDILDRIHMKGNLWDAGRVISSNEYSRRTGKHGI</sequence>
<evidence type="ECO:0000256" key="6">
    <source>
        <dbReference type="SAM" id="Coils"/>
    </source>
</evidence>
<dbReference type="EMBL" id="CP118101">
    <property type="protein sequence ID" value="WDH83326.1"/>
    <property type="molecule type" value="Genomic_DNA"/>
</dbReference>
<organism evidence="9 10">
    <name type="scientific">Paenibacillus urinalis</name>
    <dbReference type="NCBI Taxonomy" id="521520"/>
    <lineage>
        <taxon>Bacteria</taxon>
        <taxon>Bacillati</taxon>
        <taxon>Bacillota</taxon>
        <taxon>Bacilli</taxon>
        <taxon>Bacillales</taxon>
        <taxon>Paenibacillaceae</taxon>
        <taxon>Paenibacillus</taxon>
    </lineage>
</organism>
<protein>
    <submittedName>
        <fullName evidence="9">AAA domain-containing protein</fullName>
    </submittedName>
</protein>
<dbReference type="Pfam" id="PF13087">
    <property type="entry name" value="AAA_12"/>
    <property type="match status" value="1"/>
</dbReference>
<dbReference type="GO" id="GO:0043139">
    <property type="term" value="F:5'-3' DNA helicase activity"/>
    <property type="evidence" value="ECO:0007669"/>
    <property type="project" value="TreeGrafter"/>
</dbReference>
<name>A0AAX3N1V7_9BACL</name>
<evidence type="ECO:0000256" key="2">
    <source>
        <dbReference type="ARBA" id="ARBA00022741"/>
    </source>
</evidence>
<keyword evidence="2" id="KW-0547">Nucleotide-binding</keyword>
<dbReference type="InterPro" id="IPR047187">
    <property type="entry name" value="SF1_C_Upf1"/>
</dbReference>
<reference evidence="9" key="1">
    <citation type="submission" date="2023-02" db="EMBL/GenBank/DDBJ databases">
        <title>Pathogen: clinical or host-associated sample.</title>
        <authorList>
            <person name="Hergert J."/>
            <person name="Casey R."/>
            <person name="Wagner J."/>
            <person name="Young E.L."/>
            <person name="Oakeson K.F."/>
        </authorList>
    </citation>
    <scope>NUCLEOTIDE SEQUENCE</scope>
    <source>
        <strain evidence="9">2022CK-00830</strain>
    </source>
</reference>
<dbReference type="GO" id="GO:0005524">
    <property type="term" value="F:ATP binding"/>
    <property type="evidence" value="ECO:0007669"/>
    <property type="project" value="UniProtKB-KW"/>
</dbReference>
<evidence type="ECO:0000259" key="8">
    <source>
        <dbReference type="Pfam" id="PF13087"/>
    </source>
</evidence>
<keyword evidence="6" id="KW-0175">Coiled coil</keyword>
<keyword evidence="5" id="KW-0067">ATP-binding</keyword>
<comment type="similarity">
    <text evidence="1">Belongs to the DNA2/NAM7 helicase family.</text>
</comment>
<feature type="domain" description="DNA2/NAM7 helicase-like C-terminal" evidence="8">
    <location>
        <begin position="991"/>
        <end position="1216"/>
    </location>
</feature>
<evidence type="ECO:0000256" key="5">
    <source>
        <dbReference type="ARBA" id="ARBA00022840"/>
    </source>
</evidence>
<dbReference type="Gene3D" id="3.40.50.300">
    <property type="entry name" value="P-loop containing nucleotide triphosphate hydrolases"/>
    <property type="match status" value="3"/>
</dbReference>
<dbReference type="RefSeq" id="WP_274359460.1">
    <property type="nucleotide sequence ID" value="NZ_CP118101.1"/>
</dbReference>